<accession>A0A1F6LHJ2</accession>
<protein>
    <submittedName>
        <fullName evidence="1">Uncharacterized protein</fullName>
    </submittedName>
</protein>
<dbReference type="EMBL" id="MFPS01000008">
    <property type="protein sequence ID" value="OGH58811.1"/>
    <property type="molecule type" value="Genomic_DNA"/>
</dbReference>
<name>A0A1F6LHJ2_9BACT</name>
<gene>
    <name evidence="1" type="ORF">A2725_03615</name>
</gene>
<evidence type="ECO:0000313" key="1">
    <source>
        <dbReference type="EMBL" id="OGH58811.1"/>
    </source>
</evidence>
<comment type="caution">
    <text evidence="1">The sequence shown here is derived from an EMBL/GenBank/DDBJ whole genome shotgun (WGS) entry which is preliminary data.</text>
</comment>
<reference evidence="1 2" key="1">
    <citation type="journal article" date="2016" name="Nat. Commun.">
        <title>Thousands of microbial genomes shed light on interconnected biogeochemical processes in an aquifer system.</title>
        <authorList>
            <person name="Anantharaman K."/>
            <person name="Brown C.T."/>
            <person name="Hug L.A."/>
            <person name="Sharon I."/>
            <person name="Castelle C.J."/>
            <person name="Probst A.J."/>
            <person name="Thomas B.C."/>
            <person name="Singh A."/>
            <person name="Wilkins M.J."/>
            <person name="Karaoz U."/>
            <person name="Brodie E.L."/>
            <person name="Williams K.H."/>
            <person name="Hubbard S.S."/>
            <person name="Banfield J.F."/>
        </authorList>
    </citation>
    <scope>NUCLEOTIDE SEQUENCE [LARGE SCALE GENOMIC DNA]</scope>
</reference>
<proteinExistence type="predicted"/>
<organism evidence="1 2">
    <name type="scientific">Candidatus Magasanikbacteria bacterium RIFCSPHIGHO2_01_FULL_33_34</name>
    <dbReference type="NCBI Taxonomy" id="1798671"/>
    <lineage>
        <taxon>Bacteria</taxon>
        <taxon>Candidatus Magasanikiibacteriota</taxon>
    </lineage>
</organism>
<dbReference type="Proteomes" id="UP000177067">
    <property type="component" value="Unassembled WGS sequence"/>
</dbReference>
<dbReference type="AlphaFoldDB" id="A0A1F6LHJ2"/>
<evidence type="ECO:0000313" key="2">
    <source>
        <dbReference type="Proteomes" id="UP000177067"/>
    </source>
</evidence>
<sequence>MGLTDHNVKVGVRDNSGETIVISNPTLLSEVCQNYTQMPFRLGYKYPIDEILDCWLEIFDASSNSIGRIYRNGIFYFMEIDTLKEALGWLILTSLGREVEVDTLYNLNNVIRVLRSKINNGNYLTDEYLLSILNYSCRYKVDLSVARDLFIMVNNKENDKICDK</sequence>